<keyword evidence="3" id="KW-1185">Reference proteome</keyword>
<dbReference type="InterPro" id="IPR036390">
    <property type="entry name" value="WH_DNA-bd_sf"/>
</dbReference>
<dbReference type="Gene3D" id="1.10.10.10">
    <property type="entry name" value="Winged helix-like DNA-binding domain superfamily/Winged helix DNA-binding domain"/>
    <property type="match status" value="1"/>
</dbReference>
<organism evidence="2 3">
    <name type="scientific">Actinoallomurus liliacearum</name>
    <dbReference type="NCBI Taxonomy" id="1080073"/>
    <lineage>
        <taxon>Bacteria</taxon>
        <taxon>Bacillati</taxon>
        <taxon>Actinomycetota</taxon>
        <taxon>Actinomycetes</taxon>
        <taxon>Streptosporangiales</taxon>
        <taxon>Thermomonosporaceae</taxon>
        <taxon>Actinoallomurus</taxon>
    </lineage>
</organism>
<reference evidence="3" key="1">
    <citation type="journal article" date="2019" name="Int. J. Syst. Evol. Microbiol.">
        <title>The Global Catalogue of Microorganisms (GCM) 10K type strain sequencing project: providing services to taxonomists for standard genome sequencing and annotation.</title>
        <authorList>
            <consortium name="The Broad Institute Genomics Platform"/>
            <consortium name="The Broad Institute Genome Sequencing Center for Infectious Disease"/>
            <person name="Wu L."/>
            <person name="Ma J."/>
        </authorList>
    </citation>
    <scope>NUCLEOTIDE SEQUENCE [LARGE SCALE GENOMIC DNA]</scope>
    <source>
        <strain evidence="3">JCM 17938</strain>
    </source>
</reference>
<comment type="caution">
    <text evidence="2">The sequence shown here is derived from an EMBL/GenBank/DDBJ whole genome shotgun (WGS) entry which is preliminary data.</text>
</comment>
<feature type="compositionally biased region" description="Low complexity" evidence="1">
    <location>
        <begin position="126"/>
        <end position="151"/>
    </location>
</feature>
<feature type="region of interest" description="Disordered" evidence="1">
    <location>
        <begin position="126"/>
        <end position="162"/>
    </location>
</feature>
<dbReference type="EMBL" id="BAABHJ010000001">
    <property type="protein sequence ID" value="GAA4601133.1"/>
    <property type="molecule type" value="Genomic_DNA"/>
</dbReference>
<evidence type="ECO:0000313" key="3">
    <source>
        <dbReference type="Proteomes" id="UP001500212"/>
    </source>
</evidence>
<sequence length="303" mass="31621">MDDVDAIAALQDPVRRRLYEYVAAQDHEVGRAEAADAAGIQRTLAAFHLDRLTEAGLLEAVFRRPAGRTGPGAGRPAKLYRRSVTERVVSVPPRDYRAVAELLAAAVEEAGGEEILERLARSRGRSAGAAAAGPSGDPGTRSSGGRSVRTSEVPTGEPSADAAVRHAGGLAVEPPADAAVRHAGGLAVEPPADAAVRHAEGVEPPADATVRSPDDDDDAAAGERVAAALRARGYEPYREGAELRLRNCPFHALAVEFPPLVCGMNLALLEGLLEGLEPTGMVARMDPRPGECCVVLASKNNES</sequence>
<dbReference type="Proteomes" id="UP001500212">
    <property type="component" value="Unassembled WGS sequence"/>
</dbReference>
<dbReference type="SUPFAM" id="SSF46785">
    <property type="entry name" value="Winged helix' DNA-binding domain"/>
    <property type="match status" value="1"/>
</dbReference>
<dbReference type="CDD" id="cd00090">
    <property type="entry name" value="HTH_ARSR"/>
    <property type="match status" value="1"/>
</dbReference>
<accession>A0ABP8TBD6</accession>
<proteinExistence type="predicted"/>
<protein>
    <recommendedName>
        <fullName evidence="4">Transcriptional regulator</fullName>
    </recommendedName>
</protein>
<evidence type="ECO:0000256" key="1">
    <source>
        <dbReference type="SAM" id="MobiDB-lite"/>
    </source>
</evidence>
<evidence type="ECO:0000313" key="2">
    <source>
        <dbReference type="EMBL" id="GAA4601133.1"/>
    </source>
</evidence>
<gene>
    <name evidence="2" type="ORF">GCM10023195_02480</name>
</gene>
<dbReference type="RefSeq" id="WP_345346728.1">
    <property type="nucleotide sequence ID" value="NZ_BAABHJ010000001.1"/>
</dbReference>
<evidence type="ECO:0008006" key="4">
    <source>
        <dbReference type="Google" id="ProtNLM"/>
    </source>
</evidence>
<name>A0ABP8TBD6_9ACTN</name>
<dbReference type="InterPro" id="IPR011991">
    <property type="entry name" value="ArsR-like_HTH"/>
</dbReference>
<dbReference type="InterPro" id="IPR036388">
    <property type="entry name" value="WH-like_DNA-bd_sf"/>
</dbReference>